<dbReference type="AlphaFoldDB" id="A0A292ZPJ4"/>
<organism evidence="1 2">
    <name type="scientific">Sphingobium fuliginis (strain ATCC 27551)</name>
    <dbReference type="NCBI Taxonomy" id="336203"/>
    <lineage>
        <taxon>Bacteria</taxon>
        <taxon>Pseudomonadati</taxon>
        <taxon>Pseudomonadota</taxon>
        <taxon>Alphaproteobacteria</taxon>
        <taxon>Sphingomonadales</taxon>
        <taxon>Sphingomonadaceae</taxon>
        <taxon>Sphingobium</taxon>
    </lineage>
</organism>
<evidence type="ECO:0000313" key="1">
    <source>
        <dbReference type="EMBL" id="GAY24785.1"/>
    </source>
</evidence>
<dbReference type="EMBL" id="BEWI01000034">
    <property type="protein sequence ID" value="GAY24785.1"/>
    <property type="molecule type" value="Genomic_DNA"/>
</dbReference>
<comment type="caution">
    <text evidence="1">The sequence shown here is derived from an EMBL/GenBank/DDBJ whole genome shotgun (WGS) entry which is preliminary data.</text>
</comment>
<gene>
    <name evidence="1" type="ORF">SFOMI_5370</name>
</gene>
<accession>A0A292ZPJ4</accession>
<dbReference type="Proteomes" id="UP000221538">
    <property type="component" value="Unassembled WGS sequence"/>
</dbReference>
<evidence type="ECO:0000313" key="2">
    <source>
        <dbReference type="Proteomes" id="UP000221538"/>
    </source>
</evidence>
<reference evidence="1 2" key="2">
    <citation type="journal article" date="2013" name="Environ. Sci. Technol.">
        <title>The 4-tert-butylphenol-utilizing bacterium Sphingobium fuliginis OMI can degrade bisphenols via phenolic ring hydroxylation and meta-cleavage pathway.</title>
        <authorList>
            <person name="Ogata Y."/>
            <person name="Goda S."/>
            <person name="Toyama T."/>
            <person name="Sei K."/>
            <person name="Ike M."/>
        </authorList>
    </citation>
    <scope>NUCLEOTIDE SEQUENCE [LARGE SCALE GENOMIC DNA]</scope>
    <source>
        <strain evidence="1 2">OMI</strain>
    </source>
</reference>
<name>A0A292ZPJ4_SPHSA</name>
<reference evidence="1 2" key="1">
    <citation type="journal article" date="2013" name="Biodegradation">
        <title>Occurrence of 4-tert-butylphenol (4-t-BP) biodegradation in an aquatic sample caused by the presence of Spirodela polyrrhiza and isolation of a 4-t-BP-utilizing bacterium.</title>
        <authorList>
            <person name="Ogata Y."/>
            <person name="Toyama T."/>
            <person name="Yu N."/>
            <person name="Wang X."/>
            <person name="Sei K."/>
            <person name="Ike M."/>
        </authorList>
    </citation>
    <scope>NUCLEOTIDE SEQUENCE [LARGE SCALE GENOMIC DNA]</scope>
    <source>
        <strain evidence="1 2">OMI</strain>
    </source>
</reference>
<proteinExistence type="predicted"/>
<protein>
    <submittedName>
        <fullName evidence="1">Uncharacterized protein</fullName>
    </submittedName>
</protein>
<sequence length="38" mass="4393">MTKPLTLRLRRLGSVSRDTRAITQMGESEDFMPVLCWP</sequence>